<evidence type="ECO:0000313" key="2">
    <source>
        <dbReference type="Proteomes" id="UP000642920"/>
    </source>
</evidence>
<organism evidence="1 2">
    <name type="scientific">Marivirga atlantica</name>
    <dbReference type="NCBI Taxonomy" id="1548457"/>
    <lineage>
        <taxon>Bacteria</taxon>
        <taxon>Pseudomonadati</taxon>
        <taxon>Bacteroidota</taxon>
        <taxon>Cytophagia</taxon>
        <taxon>Cytophagales</taxon>
        <taxon>Marivirgaceae</taxon>
        <taxon>Marivirga</taxon>
    </lineage>
</organism>
<dbReference type="Gene3D" id="3.40.50.2000">
    <property type="entry name" value="Glycogen Phosphorylase B"/>
    <property type="match status" value="1"/>
</dbReference>
<reference evidence="1" key="1">
    <citation type="submission" date="2021-01" db="EMBL/GenBank/DDBJ databases">
        <title>Marivirga sp. nov., isolated from intertidal surface sediments.</title>
        <authorList>
            <person name="Zhang M."/>
        </authorList>
    </citation>
    <scope>NUCLEOTIDE SEQUENCE</scope>
    <source>
        <strain evidence="1">SM1354</strain>
    </source>
</reference>
<dbReference type="RefSeq" id="WP_201917788.1">
    <property type="nucleotide sequence ID" value="NZ_JAERQG010000001.1"/>
</dbReference>
<dbReference type="SUPFAM" id="SSF53756">
    <property type="entry name" value="UDP-Glycosyltransferase/glycogen phosphorylase"/>
    <property type="match status" value="1"/>
</dbReference>
<name>A0A937ADM0_9BACT</name>
<gene>
    <name evidence="1" type="ORF">JKP34_03580</name>
</gene>
<dbReference type="AlphaFoldDB" id="A0A937ADM0"/>
<proteinExistence type="predicted"/>
<protein>
    <recommendedName>
        <fullName evidence="3">Glycosyl transferases group 1</fullName>
    </recommendedName>
</protein>
<dbReference type="Proteomes" id="UP000642920">
    <property type="component" value="Unassembled WGS sequence"/>
</dbReference>
<evidence type="ECO:0008006" key="3">
    <source>
        <dbReference type="Google" id="ProtNLM"/>
    </source>
</evidence>
<comment type="caution">
    <text evidence="1">The sequence shown here is derived from an EMBL/GenBank/DDBJ whole genome shotgun (WGS) entry which is preliminary data.</text>
</comment>
<accession>A0A937ADM0</accession>
<sequence>MLHTEYIKDKIILIISPQKWSEVKVSKHYYAIELTSLGNTVYFLNPPTPKLKDIKISATEYESIKCIDYGGFISGIGYLPKFLRNKIFRKKLLQFEKLIVRKINIVWSFDNSVFYDFSALPSRIIKISHIVDFNQHFNIELSSRTADICLGSTRHIVKRSERFNKNSYFIHHGYLPSSNEKTVAGNKKEINLNLPGNNKIKAGYAGNLDIKYIDWSLLEHLVNEFQNIDFVFAGPWEDEKRKKFMESKANFFYIGKLPSNRLTNFYMLTDILIITYRYQEFPEQLANPHKMMGYLGSGKMIISTWSEEYSELNEERLILMAQDKDIYTQYFGNVIDNMNLWSSNELTNRRKEYALNNTYSNQIKRVEKLIYT</sequence>
<keyword evidence="2" id="KW-1185">Reference proteome</keyword>
<evidence type="ECO:0000313" key="1">
    <source>
        <dbReference type="EMBL" id="MBL0764318.1"/>
    </source>
</evidence>
<dbReference type="EMBL" id="JAERQG010000001">
    <property type="protein sequence ID" value="MBL0764318.1"/>
    <property type="molecule type" value="Genomic_DNA"/>
</dbReference>